<gene>
    <name evidence="4" type="ORF">WKI299_LOCUS1307</name>
</gene>
<proteinExistence type="inferred from homology"/>
<dbReference type="GO" id="GO:0016790">
    <property type="term" value="F:thiolester hydrolase activity"/>
    <property type="evidence" value="ECO:0007669"/>
    <property type="project" value="TreeGrafter"/>
</dbReference>
<evidence type="ECO:0008006" key="6">
    <source>
        <dbReference type="Google" id="ProtNLM"/>
    </source>
</evidence>
<evidence type="ECO:0000256" key="3">
    <source>
        <dbReference type="SAM" id="SignalP"/>
    </source>
</evidence>
<reference evidence="4" key="1">
    <citation type="submission" date="2021-02" db="EMBL/GenBank/DDBJ databases">
        <authorList>
            <person name="Nowell W R."/>
        </authorList>
    </citation>
    <scope>NUCLEOTIDE SEQUENCE</scope>
</reference>
<dbReference type="AlphaFoldDB" id="A0A816LC57"/>
<accession>A0A816LC57</accession>
<dbReference type="PANTHER" id="PTHR11247:SF67">
    <property type="entry name" value="PALMITOYL-PROTEIN THIOESTERASE 3"/>
    <property type="match status" value="1"/>
</dbReference>
<organism evidence="4 5">
    <name type="scientific">Rotaria magnacalcarata</name>
    <dbReference type="NCBI Taxonomy" id="392030"/>
    <lineage>
        <taxon>Eukaryota</taxon>
        <taxon>Metazoa</taxon>
        <taxon>Spiralia</taxon>
        <taxon>Gnathifera</taxon>
        <taxon>Rotifera</taxon>
        <taxon>Eurotatoria</taxon>
        <taxon>Bdelloidea</taxon>
        <taxon>Philodinida</taxon>
        <taxon>Philodinidae</taxon>
        <taxon>Rotaria</taxon>
    </lineage>
</organism>
<dbReference type="Proteomes" id="UP000663856">
    <property type="component" value="Unassembled WGS sequence"/>
</dbReference>
<feature type="signal peptide" evidence="3">
    <location>
        <begin position="1"/>
        <end position="18"/>
    </location>
</feature>
<comment type="similarity">
    <text evidence="1">Belongs to the palmitoyl-protein thioesterase family.</text>
</comment>
<dbReference type="EMBL" id="CAJNRF010000070">
    <property type="protein sequence ID" value="CAF1935043.1"/>
    <property type="molecule type" value="Genomic_DNA"/>
</dbReference>
<keyword evidence="2" id="KW-0378">Hydrolase</keyword>
<dbReference type="SUPFAM" id="SSF53474">
    <property type="entry name" value="alpha/beta-Hydrolases"/>
    <property type="match status" value="1"/>
</dbReference>
<feature type="chain" id="PRO_5032569491" description="Palmitoyl-protein hydrolase" evidence="3">
    <location>
        <begin position="19"/>
        <end position="295"/>
    </location>
</feature>
<dbReference type="GO" id="GO:0005764">
    <property type="term" value="C:lysosome"/>
    <property type="evidence" value="ECO:0007669"/>
    <property type="project" value="TreeGrafter"/>
</dbReference>
<dbReference type="Gene3D" id="3.40.50.1820">
    <property type="entry name" value="alpha/beta hydrolase"/>
    <property type="match status" value="1"/>
</dbReference>
<protein>
    <recommendedName>
        <fullName evidence="6">Palmitoyl-protein hydrolase</fullName>
    </recommendedName>
</protein>
<sequence length="295" mass="34268">MTMFRLTILLVITAFSRCSMRSINYRPVVLMHGIAAFASDMNELASWLRTAFSDIYIVSIEIGSGFEDSILWPLDKQVEHFCVAIRNDVHLQQGFNMFGFSQGSLIVRGAVERCSLPVYNLITLNGLHQGIFGIPYLLKLPVRLRDLITKYAYEKIIQDRISTANYWRDPSQLNKYISQCQFLPDINNEHKTLNETYCTNILKLNAFVMTYSDLDEVVTPRESGWFLGYAEQSLNIETWNTSRQFTEDLIGMRTLWKQGKLFMFISHTRHQDTPHAPNRDFFMKNLLQFFNNTLS</sequence>
<name>A0A816LC57_9BILA</name>
<evidence type="ECO:0000313" key="4">
    <source>
        <dbReference type="EMBL" id="CAF1935043.1"/>
    </source>
</evidence>
<dbReference type="InterPro" id="IPR029058">
    <property type="entry name" value="AB_hydrolase_fold"/>
</dbReference>
<evidence type="ECO:0000256" key="2">
    <source>
        <dbReference type="ARBA" id="ARBA00022801"/>
    </source>
</evidence>
<dbReference type="PANTHER" id="PTHR11247">
    <property type="entry name" value="PALMITOYL-PROTEIN THIOESTERASE/DOLICHYLDIPHOSPHATASE 1"/>
    <property type="match status" value="1"/>
</dbReference>
<evidence type="ECO:0000313" key="5">
    <source>
        <dbReference type="Proteomes" id="UP000663856"/>
    </source>
</evidence>
<evidence type="ECO:0000256" key="1">
    <source>
        <dbReference type="ARBA" id="ARBA00010758"/>
    </source>
</evidence>
<comment type="caution">
    <text evidence="4">The sequence shown here is derived from an EMBL/GenBank/DDBJ whole genome shotgun (WGS) entry which is preliminary data.</text>
</comment>
<dbReference type="Pfam" id="PF02089">
    <property type="entry name" value="Palm_thioest"/>
    <property type="match status" value="1"/>
</dbReference>
<keyword evidence="3" id="KW-0732">Signal</keyword>